<organism evidence="10 11">
    <name type="scientific">Rhizopus oryzae</name>
    <name type="common">Mucormycosis agent</name>
    <name type="synonym">Rhizopus arrhizus var. delemar</name>
    <dbReference type="NCBI Taxonomy" id="64495"/>
    <lineage>
        <taxon>Eukaryota</taxon>
        <taxon>Fungi</taxon>
        <taxon>Fungi incertae sedis</taxon>
        <taxon>Mucoromycota</taxon>
        <taxon>Mucoromycotina</taxon>
        <taxon>Mucoromycetes</taxon>
        <taxon>Mucorales</taxon>
        <taxon>Mucorineae</taxon>
        <taxon>Rhizopodaceae</taxon>
        <taxon>Rhizopus</taxon>
    </lineage>
</organism>
<dbReference type="InterPro" id="IPR018109">
    <property type="entry name" value="Folylpolyglutamate_synth_CS"/>
</dbReference>
<dbReference type="Pfam" id="PF08245">
    <property type="entry name" value="Mur_ligase_M"/>
    <property type="match status" value="1"/>
</dbReference>
<evidence type="ECO:0000256" key="5">
    <source>
        <dbReference type="ARBA" id="ARBA00022840"/>
    </source>
</evidence>
<dbReference type="GO" id="GO:0046872">
    <property type="term" value="F:metal ion binding"/>
    <property type="evidence" value="ECO:0007669"/>
    <property type="project" value="UniProtKB-KW"/>
</dbReference>
<dbReference type="GO" id="GO:0005739">
    <property type="term" value="C:mitochondrion"/>
    <property type="evidence" value="ECO:0007669"/>
    <property type="project" value="TreeGrafter"/>
</dbReference>
<dbReference type="InterPro" id="IPR036615">
    <property type="entry name" value="Mur_ligase_C_dom_sf"/>
</dbReference>
<keyword evidence="5 7" id="KW-0067">ATP-binding</keyword>
<evidence type="ECO:0000256" key="2">
    <source>
        <dbReference type="ARBA" id="ARBA00022598"/>
    </source>
</evidence>
<dbReference type="PANTHER" id="PTHR11136">
    <property type="entry name" value="FOLYLPOLYGLUTAMATE SYNTHASE-RELATED"/>
    <property type="match status" value="1"/>
</dbReference>
<dbReference type="Gene3D" id="3.90.190.20">
    <property type="entry name" value="Mur ligase, C-terminal domain"/>
    <property type="match status" value="1"/>
</dbReference>
<dbReference type="GO" id="GO:0005829">
    <property type="term" value="C:cytosol"/>
    <property type="evidence" value="ECO:0007669"/>
    <property type="project" value="TreeGrafter"/>
</dbReference>
<dbReference type="EMBL" id="JAANIT010000362">
    <property type="protein sequence ID" value="KAG1548536.1"/>
    <property type="molecule type" value="Genomic_DNA"/>
</dbReference>
<dbReference type="Proteomes" id="UP000717996">
    <property type="component" value="Unassembled WGS sequence"/>
</dbReference>
<evidence type="ECO:0000256" key="4">
    <source>
        <dbReference type="ARBA" id="ARBA00022741"/>
    </source>
</evidence>
<keyword evidence="7" id="KW-0554">One-carbon metabolism</keyword>
<dbReference type="EC" id="6.3.2.12" evidence="7"/>
<keyword evidence="2 7" id="KW-0436">Ligase</keyword>
<name>A0A9P6YII6_RHIOR</name>
<protein>
    <recommendedName>
        <fullName evidence="7">Dihydrofolate synthetase</fullName>
        <ecNumber evidence="7">6.3.2.12</ecNumber>
    </recommendedName>
</protein>
<accession>A0A9P6YII6</accession>
<sequence>MESFNCVGEATISNALNKPDERTKIIHVAGTNGKGSICAYISTVLHTCGYSVGRFNSPHLIEPRDSFNINGQAVSQAAYEEAAEHVRELNASCSLGATSFECLVATAFYLFDKAQVAFVVLEVGLGGREDATNAIQRPVMTIIASIGIDHAQILGNSLQAIASAKAGIMKPQCPVVIAPQDQEAALETLVHHAKETGCPYVLVRPSEWVGDQLCQLQITPKQYTYPIRLYGDYQRMNSATAVTALDWLARLNLIRLTEEHVSAGMGNTRWRGRLDWITSTEVPSLKAFQLDRILVDGAHNSPAAIALHNYVESLRRKKVIWIMGATVGKDVGDMLNTLVQADDTLLTVSFSQPQGMPWIQSMDPFDMIRQTDKEATGCLSLKQALEKAGSLCGQDDLVVLCGSLYLAADLYRLLAP</sequence>
<dbReference type="InterPro" id="IPR036565">
    <property type="entry name" value="Mur-like_cat_sf"/>
</dbReference>
<dbReference type="InterPro" id="IPR013221">
    <property type="entry name" value="Mur_ligase_cen"/>
</dbReference>
<dbReference type="PIRSF" id="PIRSF001563">
    <property type="entry name" value="Folylpolyglu_synth"/>
    <property type="match status" value="1"/>
</dbReference>
<comment type="caution">
    <text evidence="10">The sequence shown here is derived from an EMBL/GenBank/DDBJ whole genome shotgun (WGS) entry which is preliminary data.</text>
</comment>
<evidence type="ECO:0000256" key="7">
    <source>
        <dbReference type="PIRNR" id="PIRNR001563"/>
    </source>
</evidence>
<dbReference type="AlphaFoldDB" id="A0A9P6YII6"/>
<dbReference type="SUPFAM" id="SSF53244">
    <property type="entry name" value="MurD-like peptide ligases, peptide-binding domain"/>
    <property type="match status" value="1"/>
</dbReference>
<dbReference type="Pfam" id="PF02875">
    <property type="entry name" value="Mur_ligase_C"/>
    <property type="match status" value="1"/>
</dbReference>
<reference evidence="10" key="1">
    <citation type="journal article" date="2020" name="Microb. Genom.">
        <title>Genetic diversity of clinical and environmental Mucorales isolates obtained from an investigation of mucormycosis cases among solid organ transplant recipients.</title>
        <authorList>
            <person name="Nguyen M.H."/>
            <person name="Kaul D."/>
            <person name="Muto C."/>
            <person name="Cheng S.J."/>
            <person name="Richter R.A."/>
            <person name="Bruno V.M."/>
            <person name="Liu G."/>
            <person name="Beyhan S."/>
            <person name="Sundermann A.J."/>
            <person name="Mounaud S."/>
            <person name="Pasculle A.W."/>
            <person name="Nierman W.C."/>
            <person name="Driscoll E."/>
            <person name="Cumbie R."/>
            <person name="Clancy C.J."/>
            <person name="Dupont C.L."/>
        </authorList>
    </citation>
    <scope>NUCLEOTIDE SEQUENCE</scope>
    <source>
        <strain evidence="10">GL16</strain>
    </source>
</reference>
<evidence type="ECO:0000256" key="6">
    <source>
        <dbReference type="ARBA" id="ARBA00022842"/>
    </source>
</evidence>
<dbReference type="GO" id="GO:0005524">
    <property type="term" value="F:ATP binding"/>
    <property type="evidence" value="ECO:0007669"/>
    <property type="project" value="UniProtKB-KW"/>
</dbReference>
<dbReference type="NCBIfam" id="TIGR01499">
    <property type="entry name" value="folC"/>
    <property type="match status" value="1"/>
</dbReference>
<dbReference type="GO" id="GO:0004326">
    <property type="term" value="F:tetrahydrofolylpolyglutamate synthase activity"/>
    <property type="evidence" value="ECO:0007669"/>
    <property type="project" value="InterPro"/>
</dbReference>
<evidence type="ECO:0000313" key="11">
    <source>
        <dbReference type="Proteomes" id="UP000717996"/>
    </source>
</evidence>
<evidence type="ECO:0000313" key="10">
    <source>
        <dbReference type="EMBL" id="KAG1548536.1"/>
    </source>
</evidence>
<keyword evidence="4 7" id="KW-0547">Nucleotide-binding</keyword>
<evidence type="ECO:0000259" key="9">
    <source>
        <dbReference type="Pfam" id="PF08245"/>
    </source>
</evidence>
<keyword evidence="3" id="KW-0479">Metal-binding</keyword>
<comment type="pathway">
    <text evidence="7">Cofactor biosynthesis; tetrahydrofolylpolyglutamate biosynthesis.</text>
</comment>
<feature type="domain" description="Mur ligase central" evidence="9">
    <location>
        <begin position="28"/>
        <end position="242"/>
    </location>
</feature>
<comment type="catalytic activity">
    <reaction evidence="7">
        <text>7,8-dihydropteroate + L-glutamate + ATP = 7,8-dihydrofolate + ADP + phosphate + H(+)</text>
        <dbReference type="Rhea" id="RHEA:23584"/>
        <dbReference type="ChEBI" id="CHEBI:15378"/>
        <dbReference type="ChEBI" id="CHEBI:17839"/>
        <dbReference type="ChEBI" id="CHEBI:29985"/>
        <dbReference type="ChEBI" id="CHEBI:30616"/>
        <dbReference type="ChEBI" id="CHEBI:43474"/>
        <dbReference type="ChEBI" id="CHEBI:57451"/>
        <dbReference type="ChEBI" id="CHEBI:456216"/>
        <dbReference type="EC" id="6.3.2.12"/>
    </reaction>
</comment>
<dbReference type="SUPFAM" id="SSF53623">
    <property type="entry name" value="MurD-like peptide ligases, catalytic domain"/>
    <property type="match status" value="1"/>
</dbReference>
<feature type="domain" description="Mur ligase C-terminal" evidence="8">
    <location>
        <begin position="293"/>
        <end position="403"/>
    </location>
</feature>
<comment type="similarity">
    <text evidence="1 7">Belongs to the folylpolyglutamate synthase family.</text>
</comment>
<evidence type="ECO:0000256" key="1">
    <source>
        <dbReference type="ARBA" id="ARBA00008276"/>
    </source>
</evidence>
<evidence type="ECO:0000256" key="3">
    <source>
        <dbReference type="ARBA" id="ARBA00022723"/>
    </source>
</evidence>
<dbReference type="PROSITE" id="PS01011">
    <property type="entry name" value="FOLYLPOLYGLU_SYNT_1"/>
    <property type="match status" value="1"/>
</dbReference>
<dbReference type="InterPro" id="IPR004101">
    <property type="entry name" value="Mur_ligase_C"/>
</dbReference>
<dbReference type="PANTHER" id="PTHR11136:SF0">
    <property type="entry name" value="DIHYDROFOLATE SYNTHETASE-RELATED"/>
    <property type="match status" value="1"/>
</dbReference>
<evidence type="ECO:0000259" key="8">
    <source>
        <dbReference type="Pfam" id="PF02875"/>
    </source>
</evidence>
<dbReference type="Gene3D" id="3.40.1190.10">
    <property type="entry name" value="Mur-like, catalytic domain"/>
    <property type="match status" value="1"/>
</dbReference>
<dbReference type="InterPro" id="IPR001645">
    <property type="entry name" value="Folylpolyglutamate_synth"/>
</dbReference>
<dbReference type="GO" id="GO:0008841">
    <property type="term" value="F:dihydrofolate synthase activity"/>
    <property type="evidence" value="ECO:0007669"/>
    <property type="project" value="UniProtKB-EC"/>
</dbReference>
<proteinExistence type="inferred from homology"/>
<keyword evidence="6" id="KW-0460">Magnesium</keyword>
<dbReference type="GO" id="GO:0006730">
    <property type="term" value="P:one-carbon metabolic process"/>
    <property type="evidence" value="ECO:0007669"/>
    <property type="project" value="UniProtKB-KW"/>
</dbReference>
<gene>
    <name evidence="10" type="ORF">G6F51_003607</name>
</gene>